<keyword evidence="11" id="KW-1185">Reference proteome</keyword>
<protein>
    <submittedName>
        <fullName evidence="10">GET complex subunit get1</fullName>
    </submittedName>
</protein>
<evidence type="ECO:0000256" key="4">
    <source>
        <dbReference type="ARBA" id="ARBA00022692"/>
    </source>
</evidence>
<organism evidence="10 11">
    <name type="scientific">Malassezia cuniculi</name>
    <dbReference type="NCBI Taxonomy" id="948313"/>
    <lineage>
        <taxon>Eukaryota</taxon>
        <taxon>Fungi</taxon>
        <taxon>Dikarya</taxon>
        <taxon>Basidiomycota</taxon>
        <taxon>Ustilaginomycotina</taxon>
        <taxon>Malasseziomycetes</taxon>
        <taxon>Malasseziales</taxon>
        <taxon>Malasseziaceae</taxon>
        <taxon>Malassezia</taxon>
    </lineage>
</organism>
<dbReference type="PANTHER" id="PTHR42650">
    <property type="entry name" value="TAIL-ANCHORED PROTEIN INSERTION RECEPTOR WRB"/>
    <property type="match status" value="1"/>
</dbReference>
<dbReference type="GO" id="GO:0043529">
    <property type="term" value="C:GET complex"/>
    <property type="evidence" value="ECO:0007669"/>
    <property type="project" value="TreeGrafter"/>
</dbReference>
<gene>
    <name evidence="10" type="primary">GET1</name>
    <name evidence="10" type="ORF">MCUN1_001584</name>
</gene>
<sequence length="204" mass="22904">MHPAVLIFLVSLVNQAIAWIGRDLIQKYLFALYTAVCQRSTYKQQSKLKKELFETRQKLNTTSAQDEFAKWARLRRSIDKLTADLDQTNKGLAGSQFTFSIFFRAVMFVINSIVPFVMTSYYGSTPMFFLPPGDWFGPLGYLFSFPKAPAGAVSSTVWSTVCVRVLNIVGAYCYEFFVSEKAEALAEKNAQPPKTTARAGQATM</sequence>
<evidence type="ECO:0000256" key="5">
    <source>
        <dbReference type="ARBA" id="ARBA00022824"/>
    </source>
</evidence>
<dbReference type="GO" id="GO:0071816">
    <property type="term" value="P:tail-anchored membrane protein insertion into ER membrane"/>
    <property type="evidence" value="ECO:0007669"/>
    <property type="project" value="InterPro"/>
</dbReference>
<evidence type="ECO:0000256" key="1">
    <source>
        <dbReference type="ARBA" id="ARBA00004477"/>
    </source>
</evidence>
<keyword evidence="3" id="KW-0813">Transport</keyword>
<dbReference type="Gene3D" id="1.10.287.660">
    <property type="entry name" value="Helix hairpin bin"/>
    <property type="match status" value="1"/>
</dbReference>
<name>A0AAF0J656_9BASI</name>
<dbReference type="InterPro" id="IPR028945">
    <property type="entry name" value="Get1"/>
</dbReference>
<comment type="subcellular location">
    <subcellularLocation>
        <location evidence="1">Endoplasmic reticulum membrane</location>
        <topology evidence="1">Multi-pass membrane protein</topology>
    </subcellularLocation>
</comment>
<dbReference type="AlphaFoldDB" id="A0AAF0J656"/>
<evidence type="ECO:0000256" key="3">
    <source>
        <dbReference type="ARBA" id="ARBA00022448"/>
    </source>
</evidence>
<comment type="similarity">
    <text evidence="2">Belongs to the WRB/GET1 family.</text>
</comment>
<reference evidence="10" key="1">
    <citation type="submission" date="2023-03" db="EMBL/GenBank/DDBJ databases">
        <title>Mating type loci evolution in Malassezia.</title>
        <authorList>
            <person name="Coelho M.A."/>
        </authorList>
    </citation>
    <scope>NUCLEOTIDE SEQUENCE</scope>
    <source>
        <strain evidence="10">CBS 11721</strain>
    </source>
</reference>
<keyword evidence="4 8" id="KW-0812">Transmembrane</keyword>
<keyword evidence="7 8" id="KW-0472">Membrane</keyword>
<evidence type="ECO:0000313" key="11">
    <source>
        <dbReference type="Proteomes" id="UP001219933"/>
    </source>
</evidence>
<keyword evidence="5" id="KW-0256">Endoplasmic reticulum</keyword>
<feature type="signal peptide" evidence="9">
    <location>
        <begin position="1"/>
        <end position="18"/>
    </location>
</feature>
<evidence type="ECO:0000256" key="7">
    <source>
        <dbReference type="ARBA" id="ARBA00023136"/>
    </source>
</evidence>
<keyword evidence="6 8" id="KW-1133">Transmembrane helix</keyword>
<keyword evidence="9" id="KW-0732">Signal</keyword>
<evidence type="ECO:0000256" key="9">
    <source>
        <dbReference type="SAM" id="SignalP"/>
    </source>
</evidence>
<dbReference type="InterPro" id="IPR029012">
    <property type="entry name" value="Helix_hairpin_bin_sf"/>
</dbReference>
<dbReference type="Proteomes" id="UP001219933">
    <property type="component" value="Chromosome 2"/>
</dbReference>
<feature type="transmembrane region" description="Helical" evidence="8">
    <location>
        <begin position="101"/>
        <end position="122"/>
    </location>
</feature>
<dbReference type="Pfam" id="PF04420">
    <property type="entry name" value="CHD5"/>
    <property type="match status" value="1"/>
</dbReference>
<evidence type="ECO:0000256" key="8">
    <source>
        <dbReference type="SAM" id="Phobius"/>
    </source>
</evidence>
<accession>A0AAF0J656</accession>
<evidence type="ECO:0000313" key="10">
    <source>
        <dbReference type="EMBL" id="WFD34740.1"/>
    </source>
</evidence>
<dbReference type="GO" id="GO:0043495">
    <property type="term" value="F:protein-membrane adaptor activity"/>
    <property type="evidence" value="ECO:0007669"/>
    <property type="project" value="TreeGrafter"/>
</dbReference>
<dbReference type="EMBL" id="CP119878">
    <property type="protein sequence ID" value="WFD34740.1"/>
    <property type="molecule type" value="Genomic_DNA"/>
</dbReference>
<evidence type="ECO:0000256" key="6">
    <source>
        <dbReference type="ARBA" id="ARBA00022989"/>
    </source>
</evidence>
<dbReference type="GO" id="GO:0005789">
    <property type="term" value="C:endoplasmic reticulum membrane"/>
    <property type="evidence" value="ECO:0007669"/>
    <property type="project" value="UniProtKB-SubCell"/>
</dbReference>
<dbReference type="PANTHER" id="PTHR42650:SF1">
    <property type="entry name" value="GUIDED ENTRY OF TAIL-ANCHORED PROTEINS FACTOR 1"/>
    <property type="match status" value="1"/>
</dbReference>
<feature type="chain" id="PRO_5042287492" evidence="9">
    <location>
        <begin position="19"/>
        <end position="204"/>
    </location>
</feature>
<evidence type="ECO:0000256" key="2">
    <source>
        <dbReference type="ARBA" id="ARBA00010799"/>
    </source>
</evidence>
<proteinExistence type="inferred from homology"/>